<evidence type="ECO:0000256" key="2">
    <source>
        <dbReference type="SAM" id="Phobius"/>
    </source>
</evidence>
<keyword evidence="2" id="KW-0812">Transmembrane</keyword>
<dbReference type="EMBL" id="JAGQHR010000125">
    <property type="protein sequence ID" value="MCA9727199.1"/>
    <property type="molecule type" value="Genomic_DNA"/>
</dbReference>
<comment type="caution">
    <text evidence="3">The sequence shown here is derived from an EMBL/GenBank/DDBJ whole genome shotgun (WGS) entry which is preliminary data.</text>
</comment>
<keyword evidence="2" id="KW-1133">Transmembrane helix</keyword>
<evidence type="ECO:0000313" key="3">
    <source>
        <dbReference type="EMBL" id="MCA9727199.1"/>
    </source>
</evidence>
<reference evidence="3" key="2">
    <citation type="journal article" date="2021" name="Microbiome">
        <title>Successional dynamics and alternative stable states in a saline activated sludge microbial community over 9 years.</title>
        <authorList>
            <person name="Wang Y."/>
            <person name="Ye J."/>
            <person name="Ju F."/>
            <person name="Liu L."/>
            <person name="Boyd J.A."/>
            <person name="Deng Y."/>
            <person name="Parks D.H."/>
            <person name="Jiang X."/>
            <person name="Yin X."/>
            <person name="Woodcroft B.J."/>
            <person name="Tyson G.W."/>
            <person name="Hugenholtz P."/>
            <person name="Polz M.F."/>
            <person name="Zhang T."/>
        </authorList>
    </citation>
    <scope>NUCLEOTIDE SEQUENCE</scope>
    <source>
        <strain evidence="3">HKST-UBA01</strain>
    </source>
</reference>
<evidence type="ECO:0000256" key="1">
    <source>
        <dbReference type="SAM" id="MobiDB-lite"/>
    </source>
</evidence>
<sequence length="374" mass="39446">MPMRAKWWFAIFLVLGLIPREAVADLRVLEEGDSARVETDRRNGTSRIRILVETDGDTTESSIEFPAHAPRPPRPPHARVGRHDDSGDIVRFGEDIEIRADQLVEGAVVAIGGDVTVYGHVLDDVAAIRGDVNVESGAVVEGNTVAVGGRVHRSPGSTVFDGDISVPVFLPGMNGSWWGQGVRLGLILALIAFLVLSGGVVDLVMPDRLLGLTSYVQNRIWAAFFAGVAAEVLSLPAFILLCVTILGIPIALLLPFAYFFGLLVGYVAVAVILGSRLASRDVTERGPRLVSLAIGLAVLMGIHFFGELLGAIGGPVSLLGHAISLFSVAANWTVATIGLGAVLLSRLGTRTGVEAPMESPPPYVPVGSSSPPAF</sequence>
<accession>A0A956RPZ5</accession>
<evidence type="ECO:0008006" key="5">
    <source>
        <dbReference type="Google" id="ProtNLM"/>
    </source>
</evidence>
<keyword evidence="2" id="KW-0472">Membrane</keyword>
<proteinExistence type="predicted"/>
<feature type="transmembrane region" description="Helical" evidence="2">
    <location>
        <begin position="256"/>
        <end position="277"/>
    </location>
</feature>
<feature type="region of interest" description="Disordered" evidence="1">
    <location>
        <begin position="56"/>
        <end position="84"/>
    </location>
</feature>
<name>A0A956RPZ5_UNCEI</name>
<feature type="transmembrane region" description="Helical" evidence="2">
    <location>
        <begin position="289"/>
        <end position="312"/>
    </location>
</feature>
<reference evidence="3" key="1">
    <citation type="submission" date="2020-04" db="EMBL/GenBank/DDBJ databases">
        <authorList>
            <person name="Zhang T."/>
        </authorList>
    </citation>
    <scope>NUCLEOTIDE SEQUENCE</scope>
    <source>
        <strain evidence="3">HKST-UBA01</strain>
    </source>
</reference>
<dbReference type="Proteomes" id="UP000697710">
    <property type="component" value="Unassembled WGS sequence"/>
</dbReference>
<protein>
    <recommendedName>
        <fullName evidence="5">Polymer-forming cytoskeletal protein</fullName>
    </recommendedName>
</protein>
<gene>
    <name evidence="3" type="ORF">KC729_05900</name>
</gene>
<feature type="transmembrane region" description="Helical" evidence="2">
    <location>
        <begin position="177"/>
        <end position="201"/>
    </location>
</feature>
<organism evidence="3 4">
    <name type="scientific">Eiseniibacteriota bacterium</name>
    <dbReference type="NCBI Taxonomy" id="2212470"/>
    <lineage>
        <taxon>Bacteria</taxon>
        <taxon>Candidatus Eiseniibacteriota</taxon>
    </lineage>
</organism>
<dbReference type="AlphaFoldDB" id="A0A956RPZ5"/>
<feature type="transmembrane region" description="Helical" evidence="2">
    <location>
        <begin position="222"/>
        <end position="250"/>
    </location>
</feature>
<feature type="transmembrane region" description="Helical" evidence="2">
    <location>
        <begin position="318"/>
        <end position="344"/>
    </location>
</feature>
<evidence type="ECO:0000313" key="4">
    <source>
        <dbReference type="Proteomes" id="UP000697710"/>
    </source>
</evidence>